<dbReference type="GO" id="GO:0016020">
    <property type="term" value="C:membrane"/>
    <property type="evidence" value="ECO:0007669"/>
    <property type="project" value="TreeGrafter"/>
</dbReference>
<dbReference type="EMBL" id="JN602208">
    <property type="protein sequence ID" value="AFO69340.1"/>
    <property type="molecule type" value="Genomic_DNA"/>
</dbReference>
<protein>
    <submittedName>
        <fullName evidence="2">Hydrolase</fullName>
    </submittedName>
</protein>
<dbReference type="PANTHER" id="PTHR43798">
    <property type="entry name" value="MONOACYLGLYCEROL LIPASE"/>
    <property type="match status" value="1"/>
</dbReference>
<evidence type="ECO:0000313" key="2">
    <source>
        <dbReference type="EMBL" id="AFO69340.1"/>
    </source>
</evidence>
<dbReference type="InterPro" id="IPR000073">
    <property type="entry name" value="AB_hydrolase_1"/>
</dbReference>
<dbReference type="AlphaFoldDB" id="A0A023GXK6"/>
<dbReference type="PANTHER" id="PTHR43798:SF33">
    <property type="entry name" value="HYDROLASE, PUTATIVE (AFU_ORTHOLOGUE AFUA_2G14860)-RELATED"/>
    <property type="match status" value="1"/>
</dbReference>
<evidence type="ECO:0000259" key="1">
    <source>
        <dbReference type="Pfam" id="PF12697"/>
    </source>
</evidence>
<accession>A0A023GXK6</accession>
<dbReference type="GO" id="GO:0016787">
    <property type="term" value="F:hydrolase activity"/>
    <property type="evidence" value="ECO:0007669"/>
    <property type="project" value="UniProtKB-KW"/>
</dbReference>
<sequence>MNTAVTARAPLTHVPLSTRELPSLEPLKPPWPAAFEEVGTARLHVRRTPGPDGVPAVYVHGLGGSSTNWTDLAALLAPVAGGTAPDLPGFGYSEPEAGFDFTLDAHADVVARHIETGFSGARVAESPPRGEAPAVSAAVGGPVHLFGNSMGGAIALLVAARRPELVKTLTLISPAVPDRRPDPRRLSDPRMALAYLPLVGARVRAQLAALGPRERAAQVIKLCFADPSRFPDSRLDELTEEHGARAGFTWAAPAMARSTFAIFRAWSTLGKASLWSVAPRVTAPTLVVWGREDRVISVKRAVRTARAIPRARLLVLPRTGHVAQMERPVVVAKAVLGMWEHVEAGTW</sequence>
<proteinExistence type="predicted"/>
<dbReference type="InterPro" id="IPR050266">
    <property type="entry name" value="AB_hydrolase_sf"/>
</dbReference>
<reference evidence="2" key="1">
    <citation type="journal article" date="2014" name="Nature">
        <title>Co-opting sulphur-carrier proteins from primary metabolic pathways for 2-thiosugar biosynthesis.</title>
        <authorList>
            <person name="Sasaki E."/>
            <person name="Zhang X."/>
            <person name="Sun H.G."/>
            <person name="Lu M.Y."/>
            <person name="Liu T.L."/>
            <person name="Ou A."/>
            <person name="Li J.Y."/>
            <person name="Chen Y.H."/>
            <person name="Ealick S.E."/>
            <person name="Liu H.W."/>
        </authorList>
    </citation>
    <scope>NUCLEOTIDE SEQUENCE</scope>
    <source>
        <strain evidence="2">BA-07585</strain>
    </source>
</reference>
<dbReference type="SUPFAM" id="SSF53474">
    <property type="entry name" value="alpha/beta-Hydrolases"/>
    <property type="match status" value="1"/>
</dbReference>
<dbReference type="InterPro" id="IPR029058">
    <property type="entry name" value="AB_hydrolase_fold"/>
</dbReference>
<keyword evidence="2" id="KW-0378">Hydrolase</keyword>
<name>A0A023GXK6_AMYOR</name>
<dbReference type="Pfam" id="PF12697">
    <property type="entry name" value="Abhydrolase_6"/>
    <property type="match status" value="1"/>
</dbReference>
<dbReference type="Gene3D" id="3.40.50.1820">
    <property type="entry name" value="alpha/beta hydrolase"/>
    <property type="match status" value="1"/>
</dbReference>
<organism evidence="2">
    <name type="scientific">Amycolatopsis orientalis subsp. vinearia</name>
    <dbReference type="NCBI Taxonomy" id="797057"/>
    <lineage>
        <taxon>Bacteria</taxon>
        <taxon>Bacillati</taxon>
        <taxon>Actinomycetota</taxon>
        <taxon>Actinomycetes</taxon>
        <taxon>Pseudonocardiales</taxon>
        <taxon>Pseudonocardiaceae</taxon>
        <taxon>Amycolatopsis</taxon>
    </lineage>
</organism>
<feature type="domain" description="AB hydrolase-1" evidence="1">
    <location>
        <begin position="57"/>
        <end position="334"/>
    </location>
</feature>